<dbReference type="SMART" id="SM01360">
    <property type="entry name" value="A2M"/>
    <property type="match status" value="1"/>
</dbReference>
<dbReference type="Gene3D" id="6.20.50.160">
    <property type="match status" value="1"/>
</dbReference>
<evidence type="ECO:0000256" key="5">
    <source>
        <dbReference type="ARBA" id="ARBA00023180"/>
    </source>
</evidence>
<evidence type="ECO:0000256" key="3">
    <source>
        <dbReference type="ARBA" id="ARBA00022729"/>
    </source>
</evidence>
<feature type="chain" id="PRO_5034698440" description="Ovostatin" evidence="7">
    <location>
        <begin position="19"/>
        <end position="861"/>
    </location>
</feature>
<reference evidence="10" key="1">
    <citation type="submission" date="2025-08" db="UniProtKB">
        <authorList>
            <consortium name="Ensembl"/>
        </authorList>
    </citation>
    <scope>IDENTIFICATION</scope>
</reference>
<dbReference type="InterPro" id="IPR011625">
    <property type="entry name" value="A2M_N_BRD"/>
</dbReference>
<dbReference type="InterPro" id="IPR041555">
    <property type="entry name" value="MG3"/>
</dbReference>
<keyword evidence="3 7" id="KW-0732">Signal</keyword>
<dbReference type="OrthoDB" id="9998011at2759"/>
<dbReference type="Gene3D" id="2.20.130.20">
    <property type="match status" value="1"/>
</dbReference>
<dbReference type="InterPro" id="IPR050473">
    <property type="entry name" value="A2M/Complement_sys"/>
</dbReference>
<dbReference type="Gene3D" id="2.60.40.10">
    <property type="entry name" value="Immunoglobulins"/>
    <property type="match status" value="2"/>
</dbReference>
<dbReference type="Pfam" id="PF01835">
    <property type="entry name" value="MG2"/>
    <property type="match status" value="1"/>
</dbReference>
<keyword evidence="5" id="KW-0325">Glycoprotein</keyword>
<keyword evidence="2" id="KW-0646">Protease inhibitor</keyword>
<keyword evidence="11" id="KW-1185">Reference proteome</keyword>
<evidence type="ECO:0000313" key="10">
    <source>
        <dbReference type="Ensembl" id="ENSLLEP00000040962.1"/>
    </source>
</evidence>
<evidence type="ECO:0000259" key="9">
    <source>
        <dbReference type="SMART" id="SM01360"/>
    </source>
</evidence>
<dbReference type="Pfam" id="PF17789">
    <property type="entry name" value="MG4"/>
    <property type="match status" value="1"/>
</dbReference>
<feature type="domain" description="Alpha-2-macroglobulin" evidence="9">
    <location>
        <begin position="732"/>
        <end position="823"/>
    </location>
</feature>
<dbReference type="GeneTree" id="ENSGT00940000154904"/>
<dbReference type="AlphaFoldDB" id="A0A8C5QQ07"/>
<dbReference type="Pfam" id="PF07703">
    <property type="entry name" value="A2M_BRD"/>
    <property type="match status" value="1"/>
</dbReference>
<dbReference type="InterPro" id="IPR001599">
    <property type="entry name" value="Macroglobln_a2"/>
</dbReference>
<dbReference type="GO" id="GO:0004867">
    <property type="term" value="F:serine-type endopeptidase inhibitor activity"/>
    <property type="evidence" value="ECO:0007669"/>
    <property type="project" value="UniProtKB-KW"/>
</dbReference>
<keyword evidence="4" id="KW-0722">Serine protease inhibitor</keyword>
<dbReference type="InterPro" id="IPR040839">
    <property type="entry name" value="MG4"/>
</dbReference>
<proteinExistence type="inferred from homology"/>
<feature type="compositionally biased region" description="Pro residues" evidence="6">
    <location>
        <begin position="852"/>
        <end position="861"/>
    </location>
</feature>
<organism evidence="10 11">
    <name type="scientific">Leptobrachium leishanense</name>
    <name type="common">Leishan spiny toad</name>
    <dbReference type="NCBI Taxonomy" id="445787"/>
    <lineage>
        <taxon>Eukaryota</taxon>
        <taxon>Metazoa</taxon>
        <taxon>Chordata</taxon>
        <taxon>Craniata</taxon>
        <taxon>Vertebrata</taxon>
        <taxon>Euteleostomi</taxon>
        <taxon>Amphibia</taxon>
        <taxon>Batrachia</taxon>
        <taxon>Anura</taxon>
        <taxon>Pelobatoidea</taxon>
        <taxon>Megophryidae</taxon>
        <taxon>Leptobrachium</taxon>
    </lineage>
</organism>
<feature type="domain" description="Alpha-2-macroglobulin bait region" evidence="8">
    <location>
        <begin position="453"/>
        <end position="600"/>
    </location>
</feature>
<name>A0A8C5QQ07_9ANUR</name>
<dbReference type="InterPro" id="IPR013783">
    <property type="entry name" value="Ig-like_fold"/>
</dbReference>
<dbReference type="Pfam" id="PF17791">
    <property type="entry name" value="MG3"/>
    <property type="match status" value="1"/>
</dbReference>
<evidence type="ECO:0000256" key="7">
    <source>
        <dbReference type="SAM" id="SignalP"/>
    </source>
</evidence>
<comment type="similarity">
    <text evidence="1">Belongs to the protease inhibitor I39 (alpha-2-macroglobulin) family.</text>
</comment>
<evidence type="ECO:0000313" key="11">
    <source>
        <dbReference type="Proteomes" id="UP000694569"/>
    </source>
</evidence>
<dbReference type="InterPro" id="IPR002890">
    <property type="entry name" value="MG2"/>
</dbReference>
<dbReference type="Proteomes" id="UP000694569">
    <property type="component" value="Unplaced"/>
</dbReference>
<feature type="region of interest" description="Disordered" evidence="6">
    <location>
        <begin position="830"/>
        <end position="861"/>
    </location>
</feature>
<feature type="signal peptide" evidence="7">
    <location>
        <begin position="1"/>
        <end position="18"/>
    </location>
</feature>
<evidence type="ECO:0008006" key="12">
    <source>
        <dbReference type="Google" id="ProtNLM"/>
    </source>
</evidence>
<dbReference type="PANTHER" id="PTHR11412">
    <property type="entry name" value="MACROGLOBULIN / COMPLEMENT"/>
    <property type="match status" value="1"/>
</dbReference>
<evidence type="ECO:0000256" key="6">
    <source>
        <dbReference type="SAM" id="MobiDB-lite"/>
    </source>
</evidence>
<protein>
    <recommendedName>
        <fullName evidence="12">Ovostatin</fullName>
    </recommendedName>
</protein>
<dbReference type="Pfam" id="PF00207">
    <property type="entry name" value="A2M"/>
    <property type="match status" value="1"/>
</dbReference>
<dbReference type="Gene3D" id="2.60.40.1930">
    <property type="match status" value="2"/>
</dbReference>
<dbReference type="PANTHER" id="PTHR11412:SF173">
    <property type="entry name" value="OVOSTATIN"/>
    <property type="match status" value="1"/>
</dbReference>
<evidence type="ECO:0000256" key="4">
    <source>
        <dbReference type="ARBA" id="ARBA00022900"/>
    </source>
</evidence>
<dbReference type="SMART" id="SM01359">
    <property type="entry name" value="A2M_N_2"/>
    <property type="match status" value="1"/>
</dbReference>
<evidence type="ECO:0000259" key="8">
    <source>
        <dbReference type="SMART" id="SM01359"/>
    </source>
</evidence>
<evidence type="ECO:0000256" key="1">
    <source>
        <dbReference type="ARBA" id="ARBA00010952"/>
    </source>
</evidence>
<dbReference type="Ensembl" id="ENSLLET00000042619.1">
    <property type="protein sequence ID" value="ENSLLEP00000040962.1"/>
    <property type="gene ID" value="ENSLLEG00000025943.1"/>
</dbReference>
<accession>A0A8C5QQ07</accession>
<evidence type="ECO:0000256" key="2">
    <source>
        <dbReference type="ARBA" id="ARBA00022690"/>
    </source>
</evidence>
<dbReference type="FunFam" id="2.60.40.1930:FF:000001">
    <property type="entry name" value="CD109 isoform 3"/>
    <property type="match status" value="1"/>
</dbReference>
<sequence length="861" mass="94826">MLWLLVVSLMSFFSGGKAEPQYLLSIPVVMRSNESATACLDFVRLNESLDVSCILEYFEQNITIFNEQIPATNKLLKCVTFQVPVAKSAVPVFITFTAHGLTTQFSERRSLVIDPVGDIMKIQTDKQIYRPGDVVRGRLISLNNKLQPVYVKVTSIYLLDPSSNRMFQLLNLVSVQGVISFEFPLLSNAALGTYRIEAQTESAETVSKSFSLEEYVSPRFAIVLNAPSAVTVLDEVLPYNMSSRYTYGLGVPGKVTSRLCRRYSSYYPGNTCNRSPDGICQTSTGQMDSDGSYGGIFDLSQFQLNRPGLDMVFHLQVTLSEESTAVQATESRYIYISSEISRVTFDRQVMQRYFKPRMPYYVRIHVLNAAGQPLGNETVALQVAGTITQNLTTAEDGSAECNLDTSTFLESEISIQAVFKQTEQCYDANWLTPTFSNDYFTVTRFYSRTLSYMQAQAPSEELLCGKTYDIKVQYALSKEGVGEGNAAASLTYLILSKASIVQHGHQELDLSSSLNGEVSFGVVVSPDLAPVCDVLMYIILSEEVIADTKRINTEKCFSHQVSMNFSAEEAIPGSTVDLTVSAAPSSLCGLLVTDSSMLILSEKQDITPESIYNALRYTTLTGYYAAGFNVAPLSPPCVDPKNFLFLKGLYYQAMSYSNEGDAYQVFQDIGLMVATNSTVHKPEVCGRSGIFSTPAFTTSFGRPVAYFAREDTFSGSSAASPVITVRDQFPDVWVFSLESLGDNGTTSIPATVPGTITQWQFSGFCMSDEKGFGITKHASNLTAFLPFFVESSMPYSIMTNEVMVLKAFVQNSMIKCIKVSLLDWPPSQAPTVQTWHQGQLPKNKRVGTPQDSGPPPPPSLS</sequence>
<reference evidence="10" key="2">
    <citation type="submission" date="2025-09" db="UniProtKB">
        <authorList>
            <consortium name="Ensembl"/>
        </authorList>
    </citation>
    <scope>IDENTIFICATION</scope>
</reference>